<comment type="similarity">
    <text evidence="2 4">Belongs to the bacterial solute-binding protein 3 family.</text>
</comment>
<dbReference type="SMART" id="SM00062">
    <property type="entry name" value="PBPb"/>
    <property type="match status" value="1"/>
</dbReference>
<dbReference type="InterPro" id="IPR018313">
    <property type="entry name" value="SBP_3_CS"/>
</dbReference>
<dbReference type="GO" id="GO:0030313">
    <property type="term" value="C:cell envelope"/>
    <property type="evidence" value="ECO:0007669"/>
    <property type="project" value="UniProtKB-SubCell"/>
</dbReference>
<evidence type="ECO:0000256" key="3">
    <source>
        <dbReference type="ARBA" id="ARBA00022729"/>
    </source>
</evidence>
<evidence type="ECO:0000313" key="8">
    <source>
        <dbReference type="Proteomes" id="UP000255193"/>
    </source>
</evidence>
<dbReference type="InterPro" id="IPR001638">
    <property type="entry name" value="Solute-binding_3/MltF_N"/>
</dbReference>
<dbReference type="GO" id="GO:0015276">
    <property type="term" value="F:ligand-gated monoatomic ion channel activity"/>
    <property type="evidence" value="ECO:0007669"/>
    <property type="project" value="InterPro"/>
</dbReference>
<feature type="domain" description="Solute-binding protein family 3/N-terminal" evidence="5">
    <location>
        <begin position="56"/>
        <end position="273"/>
    </location>
</feature>
<dbReference type="SMART" id="SM00079">
    <property type="entry name" value="PBPe"/>
    <property type="match status" value="1"/>
</dbReference>
<evidence type="ECO:0000259" key="6">
    <source>
        <dbReference type="SMART" id="SM00079"/>
    </source>
</evidence>
<evidence type="ECO:0000313" key="7">
    <source>
        <dbReference type="EMBL" id="STY95967.1"/>
    </source>
</evidence>
<protein>
    <submittedName>
        <fullName evidence="7">ABC transporter arginine-binding protein 1</fullName>
    </submittedName>
</protein>
<accession>A0A378Q9V1</accession>
<evidence type="ECO:0000259" key="5">
    <source>
        <dbReference type="SMART" id="SM00062"/>
    </source>
</evidence>
<dbReference type="InterPro" id="IPR001320">
    <property type="entry name" value="Iontro_rcpt_C"/>
</dbReference>
<dbReference type="Gene3D" id="3.40.190.10">
    <property type="entry name" value="Periplasmic binding protein-like II"/>
    <property type="match status" value="2"/>
</dbReference>
<evidence type="ECO:0000256" key="1">
    <source>
        <dbReference type="ARBA" id="ARBA00004196"/>
    </source>
</evidence>
<dbReference type="Proteomes" id="UP000255193">
    <property type="component" value="Unassembled WGS sequence"/>
</dbReference>
<sequence>MSVMSYAARSAQQLGRLSRVALCVAAVSVSACQQANDAASDAAASATHGTATSGKKIRIATEGAYQPFNYTNSDGGLAGYDVDVAKAVCAELKADCQIVAQDWDGIIPGLLAGKYDAIVSGMSVTPERAAQVDFTQPYYKNTIVWLAPTTGKFNPANIKGYKLATQRSTTLGQYLQDHFKADNDLKLYDTYDNAFMDLKSGRVDSVLAEKVTASEWLKQNHDKFAIMGDEIDNNDNIAIAVRRNDALKGELDQALTTLKNNGQLDKLQQQHFAQ</sequence>
<gene>
    <name evidence="7" type="primary">artJ_3</name>
    <name evidence="7" type="ORF">NCTC11091_01777</name>
</gene>
<dbReference type="Pfam" id="PF00497">
    <property type="entry name" value="SBP_bac_3"/>
    <property type="match status" value="1"/>
</dbReference>
<dbReference type="PANTHER" id="PTHR35936">
    <property type="entry name" value="MEMBRANE-BOUND LYTIC MUREIN TRANSGLYCOSYLASE F"/>
    <property type="match status" value="1"/>
</dbReference>
<name>A0A378Q9V1_9GAMM</name>
<dbReference type="PROSITE" id="PS01039">
    <property type="entry name" value="SBP_BACTERIAL_3"/>
    <property type="match status" value="1"/>
</dbReference>
<dbReference type="SUPFAM" id="SSF53850">
    <property type="entry name" value="Periplasmic binding protein-like II"/>
    <property type="match status" value="1"/>
</dbReference>
<proteinExistence type="inferred from homology"/>
<dbReference type="AlphaFoldDB" id="A0A378Q9V1"/>
<dbReference type="PANTHER" id="PTHR35936:SF17">
    <property type="entry name" value="ARGININE-BINDING EXTRACELLULAR PROTEIN ARTP"/>
    <property type="match status" value="1"/>
</dbReference>
<feature type="domain" description="Ionotropic glutamate receptor C-terminal" evidence="6">
    <location>
        <begin position="56"/>
        <end position="274"/>
    </location>
</feature>
<dbReference type="GO" id="GO:0016020">
    <property type="term" value="C:membrane"/>
    <property type="evidence" value="ECO:0007669"/>
    <property type="project" value="InterPro"/>
</dbReference>
<evidence type="ECO:0000256" key="4">
    <source>
        <dbReference type="RuleBase" id="RU003744"/>
    </source>
</evidence>
<dbReference type="EMBL" id="UGQA01000001">
    <property type="protein sequence ID" value="STY95967.1"/>
    <property type="molecule type" value="Genomic_DNA"/>
</dbReference>
<evidence type="ECO:0000256" key="2">
    <source>
        <dbReference type="ARBA" id="ARBA00010333"/>
    </source>
</evidence>
<organism evidence="7 8">
    <name type="scientific">Faucicola atlantae</name>
    <dbReference type="NCBI Taxonomy" id="34059"/>
    <lineage>
        <taxon>Bacteria</taxon>
        <taxon>Pseudomonadati</taxon>
        <taxon>Pseudomonadota</taxon>
        <taxon>Gammaproteobacteria</taxon>
        <taxon>Moraxellales</taxon>
        <taxon>Moraxellaceae</taxon>
        <taxon>Faucicola</taxon>
    </lineage>
</organism>
<keyword evidence="3" id="KW-0732">Signal</keyword>
<reference evidence="7 8" key="1">
    <citation type="submission" date="2018-06" db="EMBL/GenBank/DDBJ databases">
        <authorList>
            <consortium name="Pathogen Informatics"/>
            <person name="Doyle S."/>
        </authorList>
    </citation>
    <scope>NUCLEOTIDE SEQUENCE [LARGE SCALE GENOMIC DNA]</scope>
    <source>
        <strain evidence="7 8">NCTC11091</strain>
    </source>
</reference>
<comment type="subcellular location">
    <subcellularLocation>
        <location evidence="1">Cell envelope</location>
    </subcellularLocation>
</comment>